<proteinExistence type="predicted"/>
<dbReference type="Proteomes" id="UP000046784">
    <property type="component" value="Unassembled WGS sequence"/>
</dbReference>
<evidence type="ECO:0000256" key="3">
    <source>
        <dbReference type="ARBA" id="ARBA00022475"/>
    </source>
</evidence>
<dbReference type="AlphaFoldDB" id="A0AAI9EPA5"/>
<evidence type="ECO:0000256" key="6">
    <source>
        <dbReference type="ARBA" id="ARBA00022927"/>
    </source>
</evidence>
<sequence>MIAALALVILILTRIEHHIVPLWPSGLPLVVEKTPTKHHKNNVEKHNIMEIGGLGLFPTEAADTVKDIYRVGYLSLEDPLVLQAPLSHLPLNLVGVLSSSVHENSLAIIEQNKRQRSYIQGDELTEHNAVIVKIFPDRIILNQQGYYKSLLLNEH</sequence>
<keyword evidence="8" id="KW-0472">Membrane</keyword>
<dbReference type="Gene3D" id="2.30.30.830">
    <property type="match status" value="1"/>
</dbReference>
<keyword evidence="3" id="KW-1003">Cell membrane</keyword>
<accession>A0AAI9EPA5</accession>
<evidence type="ECO:0000256" key="5">
    <source>
        <dbReference type="ARBA" id="ARBA00022692"/>
    </source>
</evidence>
<dbReference type="Pfam" id="PF11356">
    <property type="entry name" value="T2SSC"/>
    <property type="match status" value="1"/>
</dbReference>
<dbReference type="InterPro" id="IPR024961">
    <property type="entry name" value="T2SS_GspC_N"/>
</dbReference>
<evidence type="ECO:0000256" key="1">
    <source>
        <dbReference type="ARBA" id="ARBA00004533"/>
    </source>
</evidence>
<gene>
    <name evidence="10" type="primary">yst1C</name>
    <name evidence="10" type="ORF">ERS008524_01953</name>
</gene>
<organism evidence="10 11">
    <name type="scientific">Yersinia frederiksenii</name>
    <dbReference type="NCBI Taxonomy" id="29484"/>
    <lineage>
        <taxon>Bacteria</taxon>
        <taxon>Pseudomonadati</taxon>
        <taxon>Pseudomonadota</taxon>
        <taxon>Gammaproteobacteria</taxon>
        <taxon>Enterobacterales</taxon>
        <taxon>Yersiniaceae</taxon>
        <taxon>Yersinia</taxon>
    </lineage>
</organism>
<comment type="caution">
    <text evidence="10">The sequence shown here is derived from an EMBL/GenBank/DDBJ whole genome shotgun (WGS) entry which is preliminary data.</text>
</comment>
<keyword evidence="7" id="KW-1133">Transmembrane helix</keyword>
<dbReference type="EMBL" id="CGCB01000010">
    <property type="protein sequence ID" value="CFQ99402.1"/>
    <property type="molecule type" value="Genomic_DNA"/>
</dbReference>
<keyword evidence="2" id="KW-0813">Transport</keyword>
<evidence type="ECO:0000256" key="2">
    <source>
        <dbReference type="ARBA" id="ARBA00022448"/>
    </source>
</evidence>
<keyword evidence="5" id="KW-0812">Transmembrane</keyword>
<evidence type="ECO:0000256" key="4">
    <source>
        <dbReference type="ARBA" id="ARBA00022519"/>
    </source>
</evidence>
<protein>
    <submittedName>
        <fullName evidence="10">General secretion pathway protein C</fullName>
    </submittedName>
</protein>
<keyword evidence="6" id="KW-0653">Protein transport</keyword>
<feature type="domain" description="Type II secretion system protein GspC N-terminal" evidence="9">
    <location>
        <begin position="32"/>
        <end position="151"/>
    </location>
</feature>
<reference evidence="10 11" key="1">
    <citation type="submission" date="2015-03" db="EMBL/GenBank/DDBJ databases">
        <authorList>
            <consortium name="Pathogen Informatics"/>
            <person name="Murphy D."/>
        </authorList>
    </citation>
    <scope>NUCLEOTIDE SEQUENCE [LARGE SCALE GENOMIC DNA]</scope>
    <source>
        <strain evidence="10 11">3400/83</strain>
    </source>
</reference>
<dbReference type="RefSeq" id="WP_057644078.1">
    <property type="nucleotide sequence ID" value="NZ_CABMMF010000010.1"/>
</dbReference>
<evidence type="ECO:0000313" key="10">
    <source>
        <dbReference type="EMBL" id="CFQ99402.1"/>
    </source>
</evidence>
<keyword evidence="4" id="KW-0997">Cell inner membrane</keyword>
<evidence type="ECO:0000256" key="7">
    <source>
        <dbReference type="ARBA" id="ARBA00022989"/>
    </source>
</evidence>
<comment type="subcellular location">
    <subcellularLocation>
        <location evidence="1">Cell inner membrane</location>
    </subcellularLocation>
</comment>
<dbReference type="GO" id="GO:0015031">
    <property type="term" value="P:protein transport"/>
    <property type="evidence" value="ECO:0007669"/>
    <property type="project" value="UniProtKB-KW"/>
</dbReference>
<evidence type="ECO:0000256" key="8">
    <source>
        <dbReference type="ARBA" id="ARBA00023136"/>
    </source>
</evidence>
<evidence type="ECO:0000313" key="11">
    <source>
        <dbReference type="Proteomes" id="UP000046784"/>
    </source>
</evidence>
<evidence type="ECO:0000259" key="9">
    <source>
        <dbReference type="Pfam" id="PF11356"/>
    </source>
</evidence>
<name>A0AAI9EPA5_YERFR</name>
<dbReference type="GO" id="GO:0005886">
    <property type="term" value="C:plasma membrane"/>
    <property type="evidence" value="ECO:0007669"/>
    <property type="project" value="UniProtKB-SubCell"/>
</dbReference>